<feature type="compositionally biased region" description="Basic and acidic residues" evidence="2">
    <location>
        <begin position="786"/>
        <end position="800"/>
    </location>
</feature>
<dbReference type="EMBL" id="QWIQ01001219">
    <property type="protein sequence ID" value="RMY68261.1"/>
    <property type="molecule type" value="Genomic_DNA"/>
</dbReference>
<name>A0A3M7DV28_HORWE</name>
<evidence type="ECO:0000313" key="4">
    <source>
        <dbReference type="Proteomes" id="UP000281468"/>
    </source>
</evidence>
<evidence type="ECO:0000256" key="2">
    <source>
        <dbReference type="SAM" id="MobiDB-lite"/>
    </source>
</evidence>
<feature type="compositionally biased region" description="Low complexity" evidence="2">
    <location>
        <begin position="627"/>
        <end position="637"/>
    </location>
</feature>
<feature type="region of interest" description="Disordered" evidence="2">
    <location>
        <begin position="1"/>
        <end position="42"/>
    </location>
</feature>
<feature type="region of interest" description="Disordered" evidence="2">
    <location>
        <begin position="66"/>
        <end position="214"/>
    </location>
</feature>
<feature type="region of interest" description="Disordered" evidence="2">
    <location>
        <begin position="520"/>
        <end position="647"/>
    </location>
</feature>
<dbReference type="Proteomes" id="UP000281468">
    <property type="component" value="Unassembled WGS sequence"/>
</dbReference>
<gene>
    <name evidence="3" type="ORF">D0862_14999</name>
</gene>
<evidence type="ECO:0000256" key="1">
    <source>
        <dbReference type="SAM" id="Coils"/>
    </source>
</evidence>
<dbReference type="AlphaFoldDB" id="A0A3M7DV28"/>
<feature type="compositionally biased region" description="Basic and acidic residues" evidence="2">
    <location>
        <begin position="735"/>
        <end position="754"/>
    </location>
</feature>
<protein>
    <submittedName>
        <fullName evidence="3">Uncharacterized protein</fullName>
    </submittedName>
</protein>
<keyword evidence="1" id="KW-0175">Coiled coil</keyword>
<feature type="region of interest" description="Disordered" evidence="2">
    <location>
        <begin position="307"/>
        <end position="342"/>
    </location>
</feature>
<evidence type="ECO:0000313" key="3">
    <source>
        <dbReference type="EMBL" id="RMY68261.1"/>
    </source>
</evidence>
<dbReference type="PANTHER" id="PTHR23159:SF60">
    <property type="entry name" value="SPINDLE ASSEMBLY ABNORMAL PROTEIN 4"/>
    <property type="match status" value="1"/>
</dbReference>
<organism evidence="3 4">
    <name type="scientific">Hortaea werneckii</name>
    <name type="common">Black yeast</name>
    <name type="synonym">Cladosporium werneckii</name>
    <dbReference type="NCBI Taxonomy" id="91943"/>
    <lineage>
        <taxon>Eukaryota</taxon>
        <taxon>Fungi</taxon>
        <taxon>Dikarya</taxon>
        <taxon>Ascomycota</taxon>
        <taxon>Pezizomycotina</taxon>
        <taxon>Dothideomycetes</taxon>
        <taxon>Dothideomycetidae</taxon>
        <taxon>Mycosphaerellales</taxon>
        <taxon>Teratosphaeriaceae</taxon>
        <taxon>Hortaea</taxon>
    </lineage>
</organism>
<feature type="compositionally biased region" description="Polar residues" evidence="2">
    <location>
        <begin position="87"/>
        <end position="108"/>
    </location>
</feature>
<feature type="compositionally biased region" description="Low complexity" evidence="2">
    <location>
        <begin position="760"/>
        <end position="775"/>
    </location>
</feature>
<dbReference type="PANTHER" id="PTHR23159">
    <property type="entry name" value="CENTROSOMAL PROTEIN 2"/>
    <property type="match status" value="1"/>
</dbReference>
<feature type="coiled-coil region" evidence="1">
    <location>
        <begin position="216"/>
        <end position="257"/>
    </location>
</feature>
<feature type="compositionally biased region" description="Basic and acidic residues" evidence="2">
    <location>
        <begin position="412"/>
        <end position="434"/>
    </location>
</feature>
<feature type="compositionally biased region" description="Polar residues" evidence="2">
    <location>
        <begin position="801"/>
        <end position="818"/>
    </location>
</feature>
<reference evidence="3 4" key="1">
    <citation type="journal article" date="2018" name="BMC Genomics">
        <title>Genomic evidence for intraspecific hybridization in a clonal and extremely halotolerant yeast.</title>
        <authorList>
            <person name="Gostincar C."/>
            <person name="Stajich J.E."/>
            <person name="Zupancic J."/>
            <person name="Zalar P."/>
            <person name="Gunde-Cimerman N."/>
        </authorList>
    </citation>
    <scope>NUCLEOTIDE SEQUENCE [LARGE SCALE GENOMIC DNA]</scope>
    <source>
        <strain evidence="3 4">EXF-171</strain>
    </source>
</reference>
<feature type="region of interest" description="Disordered" evidence="2">
    <location>
        <begin position="403"/>
        <end position="460"/>
    </location>
</feature>
<feature type="compositionally biased region" description="Basic and acidic residues" evidence="2">
    <location>
        <begin position="14"/>
        <end position="40"/>
    </location>
</feature>
<feature type="region of interest" description="Disordered" evidence="2">
    <location>
        <begin position="665"/>
        <end position="826"/>
    </location>
</feature>
<feature type="compositionally biased region" description="Polar residues" evidence="2">
    <location>
        <begin position="602"/>
        <end position="611"/>
    </location>
</feature>
<comment type="caution">
    <text evidence="3">The sequence shown here is derived from an EMBL/GenBank/DDBJ whole genome shotgun (WGS) entry which is preliminary data.</text>
</comment>
<sequence>MAPTRAAAVGSPSRRLEVEQQRSSRGETDSDPSSKLRDSHLQGGETIDLIQYAETESVTVSHSFVGFPSAKPIRHINTPKPEAFSTRVPQQSSRVSKPTVDSKSSNPQLRGIHFSAHPETQRQLSELYTGIMASPESGETSVPPAHQGTTAEASPEKIPVRKRAREDDEWAQGGTTPTKKALTDHPSATTVPKTLEAGSGGTSKETFAEKRPWGREQYLQTVIDQLKREKDEAEQRAKKAEDKEDWLQVKLDESKRRNHEAGKAKMEHERRMIELTNVKVRCATLSDGVDKLRAGKVKLREEMDKLRDEKEKLEATDLQRTEELESAKKEKSELKSKLDSAHETISKMKKHFETFKTGSSRAMKKVRGKVRMISKRICGMREELETQTESRDPTVGIALTWRDEGTQAQAKTQRDQVRQERDQVRKELDLRNSFDQEMDEGEPEPAASTTRIDTGTFGRPSDFREVDVSMFDAAATAATTPRHNTGTFGRPSYLDQPTIPTPNAAPAATPITATMPISPGTFGRPSYPVQVDTPMSDVPTKPTGHSNSNNNNKNIRQYYKIKRPNGLRRSDRGRTVKQQQTRVSRLPEPDMLMPDASKRTTDPGTQRSSFATPPPTGPRRGGFNGGQQQQQQQQQQQSLVNTQSQGDVAMSDDVKASIDHTDGGCFGFLHPAPPSGPRSGGSGYDVRGQRPSSFKPAELDTAMTDASGSVGHGNSPLPRSMPPSGPRVSEFGNRSGEEREENRSSRAAELDKAMPDATESGSRGTSSLPSSGISGQAPQQLGVGSRRMETQRLADKEIKKLNQSLDQIIATQTSSSTESRWKRYRI</sequence>
<accession>A0A3M7DV28</accession>
<proteinExistence type="predicted"/>
<dbReference type="VEuPathDB" id="FungiDB:BTJ68_09660"/>